<dbReference type="InterPro" id="IPR029063">
    <property type="entry name" value="SAM-dependent_MTases_sf"/>
</dbReference>
<evidence type="ECO:0000256" key="4">
    <source>
        <dbReference type="ARBA" id="ARBA00022603"/>
    </source>
</evidence>
<proteinExistence type="inferred from homology"/>
<keyword evidence="5" id="KW-0808">Transferase</keyword>
<dbReference type="EC" id="2.1.1.320" evidence="3"/>
<comment type="similarity">
    <text evidence="2">Belongs to the NDUFAF7 family.</text>
</comment>
<organism evidence="8 9">
    <name type="scientific">Helicostylum pulchrum</name>
    <dbReference type="NCBI Taxonomy" id="562976"/>
    <lineage>
        <taxon>Eukaryota</taxon>
        <taxon>Fungi</taxon>
        <taxon>Fungi incertae sedis</taxon>
        <taxon>Mucoromycota</taxon>
        <taxon>Mucoromycotina</taxon>
        <taxon>Mucoromycetes</taxon>
        <taxon>Mucorales</taxon>
        <taxon>Mucorineae</taxon>
        <taxon>Mucoraceae</taxon>
        <taxon>Helicostylum</taxon>
    </lineage>
</organism>
<comment type="catalytic activity">
    <reaction evidence="7">
        <text>L-arginyl-[protein] + 2 S-adenosyl-L-methionine = N(omega),N(omega)'-dimethyl-L-arginyl-[protein] + 2 S-adenosyl-L-homocysteine + 2 H(+)</text>
        <dbReference type="Rhea" id="RHEA:48108"/>
        <dbReference type="Rhea" id="RHEA-COMP:10532"/>
        <dbReference type="Rhea" id="RHEA-COMP:11992"/>
        <dbReference type="ChEBI" id="CHEBI:15378"/>
        <dbReference type="ChEBI" id="CHEBI:29965"/>
        <dbReference type="ChEBI" id="CHEBI:57856"/>
        <dbReference type="ChEBI" id="CHEBI:59789"/>
        <dbReference type="ChEBI" id="CHEBI:88221"/>
        <dbReference type="EC" id="2.1.1.320"/>
    </reaction>
</comment>
<reference evidence="8 9" key="1">
    <citation type="submission" date="2024-04" db="EMBL/GenBank/DDBJ databases">
        <title>genome sequences of Mucor flavus KT1a and Helicostylum pulchrum KT1b strains isolation_sourced from the surface of a dry-aged beef.</title>
        <authorList>
            <person name="Toyotome T."/>
            <person name="Hosono M."/>
            <person name="Torimaru M."/>
            <person name="Fukuda K."/>
            <person name="Mikami N."/>
        </authorList>
    </citation>
    <scope>NUCLEOTIDE SEQUENCE [LARGE SCALE GENOMIC DNA]</scope>
    <source>
        <strain evidence="8 9">KT1b</strain>
    </source>
</reference>
<keyword evidence="6" id="KW-0496">Mitochondrion</keyword>
<dbReference type="Gene3D" id="3.40.50.150">
    <property type="entry name" value="Vaccinia Virus protein VP39"/>
    <property type="match status" value="1"/>
</dbReference>
<evidence type="ECO:0000256" key="6">
    <source>
        <dbReference type="ARBA" id="ARBA00023128"/>
    </source>
</evidence>
<evidence type="ECO:0000256" key="7">
    <source>
        <dbReference type="ARBA" id="ARBA00048612"/>
    </source>
</evidence>
<sequence>MLRALSQFPYFYKTITDVHFVEASPGLRKMQRAALVKGSQDNDVIRIEGNKDEPPIETITRSDGVKVSWHDGIEVVPGMITQRST</sequence>
<dbReference type="EMBL" id="BAABUJ010000013">
    <property type="protein sequence ID" value="GAA5799732.1"/>
    <property type="molecule type" value="Genomic_DNA"/>
</dbReference>
<name>A0ABP9Y0C0_9FUNG</name>
<keyword evidence="4" id="KW-0489">Methyltransferase</keyword>
<protein>
    <recommendedName>
        <fullName evidence="3">type II protein arginine methyltransferase</fullName>
        <ecNumber evidence="3">2.1.1.320</ecNumber>
    </recommendedName>
</protein>
<keyword evidence="9" id="KW-1185">Reference proteome</keyword>
<evidence type="ECO:0000256" key="3">
    <source>
        <dbReference type="ARBA" id="ARBA00011935"/>
    </source>
</evidence>
<gene>
    <name evidence="8" type="ORF">HPULCUR_005149</name>
</gene>
<evidence type="ECO:0000313" key="8">
    <source>
        <dbReference type="EMBL" id="GAA5799732.1"/>
    </source>
</evidence>
<accession>A0ABP9Y0C0</accession>
<dbReference type="InterPro" id="IPR003788">
    <property type="entry name" value="NDUFAF7"/>
</dbReference>
<evidence type="ECO:0000256" key="5">
    <source>
        <dbReference type="ARBA" id="ARBA00022679"/>
    </source>
</evidence>
<dbReference type="Proteomes" id="UP001476247">
    <property type="component" value="Unassembled WGS sequence"/>
</dbReference>
<evidence type="ECO:0000256" key="2">
    <source>
        <dbReference type="ARBA" id="ARBA00005891"/>
    </source>
</evidence>
<comment type="subcellular location">
    <subcellularLocation>
        <location evidence="1">Mitochondrion</location>
    </subcellularLocation>
</comment>
<evidence type="ECO:0000256" key="1">
    <source>
        <dbReference type="ARBA" id="ARBA00004173"/>
    </source>
</evidence>
<evidence type="ECO:0000313" key="9">
    <source>
        <dbReference type="Proteomes" id="UP001476247"/>
    </source>
</evidence>
<dbReference type="Pfam" id="PF02636">
    <property type="entry name" value="Methyltransf_28"/>
    <property type="match status" value="1"/>
</dbReference>
<comment type="caution">
    <text evidence="8">The sequence shown here is derived from an EMBL/GenBank/DDBJ whole genome shotgun (WGS) entry which is preliminary data.</text>
</comment>